<feature type="non-terminal residue" evidence="2">
    <location>
        <position position="1"/>
    </location>
</feature>
<dbReference type="AlphaFoldDB" id="A0A6A7AF49"/>
<keyword evidence="1" id="KW-0472">Membrane</keyword>
<evidence type="ECO:0000313" key="2">
    <source>
        <dbReference type="EMBL" id="KAF2831287.1"/>
    </source>
</evidence>
<evidence type="ECO:0000313" key="3">
    <source>
        <dbReference type="Proteomes" id="UP000799424"/>
    </source>
</evidence>
<proteinExistence type="predicted"/>
<dbReference type="EMBL" id="MU006218">
    <property type="protein sequence ID" value="KAF2831287.1"/>
    <property type="molecule type" value="Genomic_DNA"/>
</dbReference>
<accession>A0A6A7AF49</accession>
<keyword evidence="1" id="KW-0812">Transmembrane</keyword>
<feature type="transmembrane region" description="Helical" evidence="1">
    <location>
        <begin position="80"/>
        <end position="100"/>
    </location>
</feature>
<organism evidence="2 3">
    <name type="scientific">Ophiobolus disseminans</name>
    <dbReference type="NCBI Taxonomy" id="1469910"/>
    <lineage>
        <taxon>Eukaryota</taxon>
        <taxon>Fungi</taxon>
        <taxon>Dikarya</taxon>
        <taxon>Ascomycota</taxon>
        <taxon>Pezizomycotina</taxon>
        <taxon>Dothideomycetes</taxon>
        <taxon>Pleosporomycetidae</taxon>
        <taxon>Pleosporales</taxon>
        <taxon>Pleosporineae</taxon>
        <taxon>Phaeosphaeriaceae</taxon>
        <taxon>Ophiobolus</taxon>
    </lineage>
</organism>
<evidence type="ECO:0000256" key="1">
    <source>
        <dbReference type="SAM" id="Phobius"/>
    </source>
</evidence>
<keyword evidence="3" id="KW-1185">Reference proteome</keyword>
<reference evidence="2" key="1">
    <citation type="journal article" date="2020" name="Stud. Mycol.">
        <title>101 Dothideomycetes genomes: a test case for predicting lifestyles and emergence of pathogens.</title>
        <authorList>
            <person name="Haridas S."/>
            <person name="Albert R."/>
            <person name="Binder M."/>
            <person name="Bloem J."/>
            <person name="Labutti K."/>
            <person name="Salamov A."/>
            <person name="Andreopoulos B."/>
            <person name="Baker S."/>
            <person name="Barry K."/>
            <person name="Bills G."/>
            <person name="Bluhm B."/>
            <person name="Cannon C."/>
            <person name="Castanera R."/>
            <person name="Culley D."/>
            <person name="Daum C."/>
            <person name="Ezra D."/>
            <person name="Gonzalez J."/>
            <person name="Henrissat B."/>
            <person name="Kuo A."/>
            <person name="Liang C."/>
            <person name="Lipzen A."/>
            <person name="Lutzoni F."/>
            <person name="Magnuson J."/>
            <person name="Mondo S."/>
            <person name="Nolan M."/>
            <person name="Ohm R."/>
            <person name="Pangilinan J."/>
            <person name="Park H.-J."/>
            <person name="Ramirez L."/>
            <person name="Alfaro M."/>
            <person name="Sun H."/>
            <person name="Tritt A."/>
            <person name="Yoshinaga Y."/>
            <person name="Zwiers L.-H."/>
            <person name="Turgeon B."/>
            <person name="Goodwin S."/>
            <person name="Spatafora J."/>
            <person name="Crous P."/>
            <person name="Grigoriev I."/>
        </authorList>
    </citation>
    <scope>NUCLEOTIDE SEQUENCE</scope>
    <source>
        <strain evidence="2">CBS 113818</strain>
    </source>
</reference>
<dbReference type="OrthoDB" id="3516776at2759"/>
<gene>
    <name evidence="2" type="ORF">CC86DRAFT_237425</name>
</gene>
<feature type="non-terminal residue" evidence="2">
    <location>
        <position position="134"/>
    </location>
</feature>
<sequence>VENEDQVPWPWTNDTASIAKGFTTYYMASFVAAAVKKQTVTPPSARDVLRFYQVYMASTNTQKSNPITRTLSIKVETVELSIIFLVVLIILTLSTAWNSIRYAVFLRRNKTRLEELYLPDGRIEWMIHAVKTSE</sequence>
<dbReference type="Proteomes" id="UP000799424">
    <property type="component" value="Unassembled WGS sequence"/>
</dbReference>
<name>A0A6A7AF49_9PLEO</name>
<keyword evidence="1" id="KW-1133">Transmembrane helix</keyword>
<protein>
    <submittedName>
        <fullName evidence="2">Uncharacterized protein</fullName>
    </submittedName>
</protein>